<dbReference type="GeneID" id="96600893"/>
<name>A0A0K9F6M9_9BACI</name>
<dbReference type="Pfam" id="PF09339">
    <property type="entry name" value="HTH_IclR"/>
    <property type="match status" value="1"/>
</dbReference>
<dbReference type="InterPro" id="IPR036388">
    <property type="entry name" value="WH-like_DNA-bd_sf"/>
</dbReference>
<dbReference type="GO" id="GO:0003677">
    <property type="term" value="F:DNA binding"/>
    <property type="evidence" value="ECO:0007669"/>
    <property type="project" value="UniProtKB-KW"/>
</dbReference>
<dbReference type="Gene3D" id="3.30.450.40">
    <property type="match status" value="1"/>
</dbReference>
<feature type="domain" description="IclR-ED" evidence="5">
    <location>
        <begin position="75"/>
        <end position="255"/>
    </location>
</feature>
<dbReference type="SUPFAM" id="SSF55781">
    <property type="entry name" value="GAF domain-like"/>
    <property type="match status" value="1"/>
</dbReference>
<dbReference type="InterPro" id="IPR050707">
    <property type="entry name" value="HTH_MetabolicPath_Reg"/>
</dbReference>
<proteinExistence type="predicted"/>
<dbReference type="PATRIC" id="fig|582475.4.peg.3522"/>
<keyword evidence="2" id="KW-0238">DNA-binding</keyword>
<dbReference type="PROSITE" id="PS51078">
    <property type="entry name" value="ICLR_ED"/>
    <property type="match status" value="1"/>
</dbReference>
<dbReference type="PROSITE" id="PS51077">
    <property type="entry name" value="HTH_ICLR"/>
    <property type="match status" value="1"/>
</dbReference>
<gene>
    <name evidence="6" type="ORF">ACZ11_22035</name>
</gene>
<dbReference type="SMART" id="SM00346">
    <property type="entry name" value="HTH_ICLR"/>
    <property type="match status" value="1"/>
</dbReference>
<dbReference type="Proteomes" id="UP000037326">
    <property type="component" value="Unassembled WGS sequence"/>
</dbReference>
<dbReference type="PANTHER" id="PTHR30136:SF24">
    <property type="entry name" value="HTH-TYPE TRANSCRIPTIONAL REPRESSOR ALLR"/>
    <property type="match status" value="1"/>
</dbReference>
<evidence type="ECO:0000256" key="2">
    <source>
        <dbReference type="ARBA" id="ARBA00023125"/>
    </source>
</evidence>
<evidence type="ECO:0000256" key="1">
    <source>
        <dbReference type="ARBA" id="ARBA00023015"/>
    </source>
</evidence>
<dbReference type="EMBL" id="LFXJ01000010">
    <property type="protein sequence ID" value="KMY29766.1"/>
    <property type="molecule type" value="Genomic_DNA"/>
</dbReference>
<evidence type="ECO:0000259" key="4">
    <source>
        <dbReference type="PROSITE" id="PS51077"/>
    </source>
</evidence>
<keyword evidence="3" id="KW-0804">Transcription</keyword>
<feature type="domain" description="HTH iclR-type" evidence="4">
    <location>
        <begin position="12"/>
        <end position="74"/>
    </location>
</feature>
<reference evidence="7" key="1">
    <citation type="submission" date="2015-07" db="EMBL/GenBank/DDBJ databases">
        <authorList>
            <consortium name="Consortium for Microbial Forensics and Genomics (microFORGE)"/>
            <person name="Knight B.M."/>
            <person name="Roberts D.P."/>
            <person name="Lin D."/>
            <person name="Hari K."/>
            <person name="Fletcher J."/>
            <person name="Melcher U."/>
            <person name="Blagden T."/>
            <person name="Winegar R.A."/>
        </authorList>
    </citation>
    <scope>NUCLEOTIDE SEQUENCE [LARGE SCALE GENOMIC DNA]</scope>
    <source>
        <strain evidence="7">DSM 23493</strain>
    </source>
</reference>
<dbReference type="Pfam" id="PF01614">
    <property type="entry name" value="IclR_C"/>
    <property type="match status" value="1"/>
</dbReference>
<evidence type="ECO:0000259" key="5">
    <source>
        <dbReference type="PROSITE" id="PS51078"/>
    </source>
</evidence>
<dbReference type="InterPro" id="IPR005471">
    <property type="entry name" value="Tscrpt_reg_IclR_N"/>
</dbReference>
<dbReference type="InterPro" id="IPR029016">
    <property type="entry name" value="GAF-like_dom_sf"/>
</dbReference>
<evidence type="ECO:0000313" key="6">
    <source>
        <dbReference type="EMBL" id="KMY29766.1"/>
    </source>
</evidence>
<evidence type="ECO:0000313" key="7">
    <source>
        <dbReference type="Proteomes" id="UP000037326"/>
    </source>
</evidence>
<dbReference type="Gene3D" id="1.10.10.10">
    <property type="entry name" value="Winged helix-like DNA-binding domain superfamily/Winged helix DNA-binding domain"/>
    <property type="match status" value="1"/>
</dbReference>
<keyword evidence="1" id="KW-0805">Transcription regulation</keyword>
<comment type="caution">
    <text evidence="6">The sequence shown here is derived from an EMBL/GenBank/DDBJ whole genome shotgun (WGS) entry which is preliminary data.</text>
</comment>
<dbReference type="SUPFAM" id="SSF46785">
    <property type="entry name" value="Winged helix' DNA-binding domain"/>
    <property type="match status" value="1"/>
</dbReference>
<protein>
    <submittedName>
        <fullName evidence="6">Transcriptional regulator</fullName>
    </submittedName>
</protein>
<dbReference type="InterPro" id="IPR036390">
    <property type="entry name" value="WH_DNA-bd_sf"/>
</dbReference>
<dbReference type="InterPro" id="IPR014757">
    <property type="entry name" value="Tscrpt_reg_IclR_C"/>
</dbReference>
<accession>A0A0K9F6M9</accession>
<evidence type="ECO:0000256" key="3">
    <source>
        <dbReference type="ARBA" id="ARBA00023163"/>
    </source>
</evidence>
<organism evidence="6 7">
    <name type="scientific">Lysinibacillus xylanilyticus</name>
    <dbReference type="NCBI Taxonomy" id="582475"/>
    <lineage>
        <taxon>Bacteria</taxon>
        <taxon>Bacillati</taxon>
        <taxon>Bacillota</taxon>
        <taxon>Bacilli</taxon>
        <taxon>Bacillales</taxon>
        <taxon>Bacillaceae</taxon>
        <taxon>Lysinibacillus</taxon>
    </lineage>
</organism>
<dbReference type="AlphaFoldDB" id="A0A0K9F6M9"/>
<dbReference type="GO" id="GO:0045892">
    <property type="term" value="P:negative regulation of DNA-templated transcription"/>
    <property type="evidence" value="ECO:0007669"/>
    <property type="project" value="UniProtKB-ARBA"/>
</dbReference>
<dbReference type="OrthoDB" id="9791752at2"/>
<dbReference type="GO" id="GO:0003700">
    <property type="term" value="F:DNA-binding transcription factor activity"/>
    <property type="evidence" value="ECO:0007669"/>
    <property type="project" value="TreeGrafter"/>
</dbReference>
<sequence>MNQEIFEKNYTMSSLHKAIKVLKAFSKDEPSLSLTELSKKTGISISSLQRFVSTFVYEGFLHKDERTKRYQLGHSLLYLGNLVKEESSLIIVAEPILKKLNEEIGESVSMNIIDGLERRCILNYDSTYPLSTKMFVGDTSPLYAGASSKILLAFMPNVEEYVENISLKRITDKTILSKEQLLTELKDIHIQRFAKSNSERVRGACSVSAPILNASQQIIASVTLVIPEVRYSDYNENLLIETIQSVALEIEKQLY</sequence>
<dbReference type="RefSeq" id="WP_049668667.1">
    <property type="nucleotide sequence ID" value="NZ_JBIVOC010000001.1"/>
</dbReference>
<dbReference type="PANTHER" id="PTHR30136">
    <property type="entry name" value="HELIX-TURN-HELIX TRANSCRIPTIONAL REGULATOR, ICLR FAMILY"/>
    <property type="match status" value="1"/>
</dbReference>